<dbReference type="OrthoDB" id="417037at2759"/>
<feature type="domain" description="Sugar phosphate transporter" evidence="6">
    <location>
        <begin position="23"/>
        <end position="299"/>
    </location>
</feature>
<evidence type="ECO:0000256" key="5">
    <source>
        <dbReference type="SAM" id="Phobius"/>
    </source>
</evidence>
<evidence type="ECO:0000256" key="1">
    <source>
        <dbReference type="ARBA" id="ARBA00004141"/>
    </source>
</evidence>
<evidence type="ECO:0000256" key="2">
    <source>
        <dbReference type="ARBA" id="ARBA00022692"/>
    </source>
</evidence>
<evidence type="ECO:0000259" key="6">
    <source>
        <dbReference type="Pfam" id="PF03151"/>
    </source>
</evidence>
<evidence type="ECO:0000256" key="4">
    <source>
        <dbReference type="ARBA" id="ARBA00023136"/>
    </source>
</evidence>
<evidence type="ECO:0000256" key="3">
    <source>
        <dbReference type="ARBA" id="ARBA00022989"/>
    </source>
</evidence>
<feature type="transmembrane region" description="Helical" evidence="5">
    <location>
        <begin position="15"/>
        <end position="35"/>
    </location>
</feature>
<dbReference type="AlphaFoldDB" id="R7UXD8"/>
<reference evidence="8" key="3">
    <citation type="submission" date="2015-06" db="UniProtKB">
        <authorList>
            <consortium name="EnsemblMetazoa"/>
        </authorList>
    </citation>
    <scope>IDENTIFICATION</scope>
</reference>
<dbReference type="GO" id="GO:0016020">
    <property type="term" value="C:membrane"/>
    <property type="evidence" value="ECO:0007669"/>
    <property type="project" value="UniProtKB-SubCell"/>
</dbReference>
<keyword evidence="2 5" id="KW-0812">Transmembrane</keyword>
<evidence type="ECO:0000313" key="9">
    <source>
        <dbReference type="Proteomes" id="UP000014760"/>
    </source>
</evidence>
<keyword evidence="9" id="KW-1185">Reference proteome</keyword>
<evidence type="ECO:0000313" key="8">
    <source>
        <dbReference type="EnsemblMetazoa" id="CapteP120590"/>
    </source>
</evidence>
<dbReference type="EMBL" id="KB297068">
    <property type="protein sequence ID" value="ELU11014.1"/>
    <property type="molecule type" value="Genomic_DNA"/>
</dbReference>
<keyword evidence="3 5" id="KW-1133">Transmembrane helix</keyword>
<dbReference type="Pfam" id="PF03151">
    <property type="entry name" value="TPT"/>
    <property type="match status" value="1"/>
</dbReference>
<keyword evidence="4 5" id="KW-0472">Membrane</keyword>
<dbReference type="HOGENOM" id="CLU_040726_1_0_1"/>
<accession>R7UXD8</accession>
<evidence type="ECO:0000313" key="7">
    <source>
        <dbReference type="EMBL" id="ELU11014.1"/>
    </source>
</evidence>
<feature type="transmembrane region" description="Helical" evidence="5">
    <location>
        <begin position="157"/>
        <end position="177"/>
    </location>
</feature>
<reference evidence="9" key="1">
    <citation type="submission" date="2012-12" db="EMBL/GenBank/DDBJ databases">
        <authorList>
            <person name="Hellsten U."/>
            <person name="Grimwood J."/>
            <person name="Chapman J.A."/>
            <person name="Shapiro H."/>
            <person name="Aerts A."/>
            <person name="Otillar R.P."/>
            <person name="Terry A.Y."/>
            <person name="Boore J.L."/>
            <person name="Simakov O."/>
            <person name="Marletaz F."/>
            <person name="Cho S.-J."/>
            <person name="Edsinger-Gonzales E."/>
            <person name="Havlak P."/>
            <person name="Kuo D.-H."/>
            <person name="Larsson T."/>
            <person name="Lv J."/>
            <person name="Arendt D."/>
            <person name="Savage R."/>
            <person name="Osoegawa K."/>
            <person name="de Jong P."/>
            <person name="Lindberg D.R."/>
            <person name="Seaver E.C."/>
            <person name="Weisblat D.A."/>
            <person name="Putnam N.H."/>
            <person name="Grigoriev I.V."/>
            <person name="Rokhsar D.S."/>
        </authorList>
    </citation>
    <scope>NUCLEOTIDE SEQUENCE</scope>
    <source>
        <strain evidence="9">I ESC-2004</strain>
    </source>
</reference>
<dbReference type="InterPro" id="IPR004853">
    <property type="entry name" value="Sugar_P_trans_dom"/>
</dbReference>
<feature type="transmembrane region" description="Helical" evidence="5">
    <location>
        <begin position="41"/>
        <end position="61"/>
    </location>
</feature>
<feature type="transmembrane region" description="Helical" evidence="5">
    <location>
        <begin position="231"/>
        <end position="248"/>
    </location>
</feature>
<dbReference type="EnsemblMetazoa" id="CapteT120590">
    <property type="protein sequence ID" value="CapteP120590"/>
    <property type="gene ID" value="CapteG120590"/>
</dbReference>
<feature type="transmembrane region" description="Helical" evidence="5">
    <location>
        <begin position="81"/>
        <end position="98"/>
    </location>
</feature>
<feature type="transmembrane region" description="Helical" evidence="5">
    <location>
        <begin position="189"/>
        <end position="211"/>
    </location>
</feature>
<dbReference type="Proteomes" id="UP000014760">
    <property type="component" value="Unassembled WGS sequence"/>
</dbReference>
<name>R7UXD8_CAPTE</name>
<organism evidence="7">
    <name type="scientific">Capitella teleta</name>
    <name type="common">Polychaete worm</name>
    <dbReference type="NCBI Taxonomy" id="283909"/>
    <lineage>
        <taxon>Eukaryota</taxon>
        <taxon>Metazoa</taxon>
        <taxon>Spiralia</taxon>
        <taxon>Lophotrochozoa</taxon>
        <taxon>Annelida</taxon>
        <taxon>Polychaeta</taxon>
        <taxon>Sedentaria</taxon>
        <taxon>Scolecida</taxon>
        <taxon>Capitellidae</taxon>
        <taxon>Capitella</taxon>
    </lineage>
</organism>
<feature type="transmembrane region" description="Helical" evidence="5">
    <location>
        <begin position="133"/>
        <end position="151"/>
    </location>
</feature>
<sequence length="330" mass="36590">MAVETEASNLVIKKVLAALMFGCCSFLITVVNKVVLTTYKFPAYQALGLGQMVATVVVLFLAKILKIVSFPGFSRDLPRKIWPLPLIFLANLVFGLGGTKRINLPMFTVLRRFSILFTMIGERWLLGVKANRNVQFCVFLMIFGAIVAASGDLAYDGLGYTFILLNDFFTAANGVYTKQKLDSKELGKYGLLYYNALFMLVPLSIVAYYTGDIDKAMEYTGWRDPMFLSQFLLSCFMGFILMYSIILCTQHNSALTTTIVGVLKNLLVTYLGMLIGGDYVFSWVNFMGLNVSVLGSLFYTYITFIQKAPAKEAPGPITVEVKNRTGTAGV</sequence>
<feature type="transmembrane region" description="Helical" evidence="5">
    <location>
        <begin position="255"/>
        <end position="275"/>
    </location>
</feature>
<reference evidence="7 9" key="2">
    <citation type="journal article" date="2013" name="Nature">
        <title>Insights into bilaterian evolution from three spiralian genomes.</title>
        <authorList>
            <person name="Simakov O."/>
            <person name="Marletaz F."/>
            <person name="Cho S.J."/>
            <person name="Edsinger-Gonzales E."/>
            <person name="Havlak P."/>
            <person name="Hellsten U."/>
            <person name="Kuo D.H."/>
            <person name="Larsson T."/>
            <person name="Lv J."/>
            <person name="Arendt D."/>
            <person name="Savage R."/>
            <person name="Osoegawa K."/>
            <person name="de Jong P."/>
            <person name="Grimwood J."/>
            <person name="Chapman J.A."/>
            <person name="Shapiro H."/>
            <person name="Aerts A."/>
            <person name="Otillar R.P."/>
            <person name="Terry A.Y."/>
            <person name="Boore J.L."/>
            <person name="Grigoriev I.V."/>
            <person name="Lindberg D.R."/>
            <person name="Seaver E.C."/>
            <person name="Weisblat D.A."/>
            <person name="Putnam N.H."/>
            <person name="Rokhsar D.S."/>
        </authorList>
    </citation>
    <scope>NUCLEOTIDE SEQUENCE</scope>
    <source>
        <strain evidence="7 9">I ESC-2004</strain>
    </source>
</reference>
<dbReference type="PANTHER" id="PTHR11132">
    <property type="entry name" value="SOLUTE CARRIER FAMILY 35"/>
    <property type="match status" value="1"/>
</dbReference>
<proteinExistence type="predicted"/>
<protein>
    <recommendedName>
        <fullName evidence="6">Sugar phosphate transporter domain-containing protein</fullName>
    </recommendedName>
</protein>
<dbReference type="FunCoup" id="R7UXD8">
    <property type="interactions" value="429"/>
</dbReference>
<dbReference type="OMA" id="VWMLINC"/>
<dbReference type="InterPro" id="IPR050186">
    <property type="entry name" value="TPT_transporter"/>
</dbReference>
<dbReference type="STRING" id="283909.R7UXD8"/>
<feature type="transmembrane region" description="Helical" evidence="5">
    <location>
        <begin position="281"/>
        <end position="302"/>
    </location>
</feature>
<comment type="subcellular location">
    <subcellularLocation>
        <location evidence="1">Membrane</location>
        <topology evidence="1">Multi-pass membrane protein</topology>
    </subcellularLocation>
</comment>
<gene>
    <name evidence="7" type="ORF">CAPTEDRAFT_120590</name>
</gene>
<dbReference type="EMBL" id="AMQN01005894">
    <property type="status" value="NOT_ANNOTATED_CDS"/>
    <property type="molecule type" value="Genomic_DNA"/>
</dbReference>